<feature type="DNA-binding region" description="H-T-H motif" evidence="4">
    <location>
        <begin position="25"/>
        <end position="44"/>
    </location>
</feature>
<dbReference type="InterPro" id="IPR036271">
    <property type="entry name" value="Tet_transcr_reg_TetR-rel_C_sf"/>
</dbReference>
<keyword evidence="7" id="KW-1185">Reference proteome</keyword>
<evidence type="ECO:0000256" key="3">
    <source>
        <dbReference type="ARBA" id="ARBA00023163"/>
    </source>
</evidence>
<evidence type="ECO:0000256" key="2">
    <source>
        <dbReference type="ARBA" id="ARBA00023125"/>
    </source>
</evidence>
<accession>A0A7Y9IB36</accession>
<evidence type="ECO:0000313" key="6">
    <source>
        <dbReference type="EMBL" id="NYE73420.1"/>
    </source>
</evidence>
<proteinExistence type="predicted"/>
<keyword evidence="1" id="KW-0805">Transcription regulation</keyword>
<dbReference type="AlphaFoldDB" id="A0A7Y9IB36"/>
<gene>
    <name evidence="6" type="ORF">BKA15_004749</name>
</gene>
<evidence type="ECO:0000256" key="4">
    <source>
        <dbReference type="PROSITE-ProRule" id="PRU00335"/>
    </source>
</evidence>
<dbReference type="PANTHER" id="PTHR30055">
    <property type="entry name" value="HTH-TYPE TRANSCRIPTIONAL REGULATOR RUTR"/>
    <property type="match status" value="1"/>
</dbReference>
<protein>
    <submittedName>
        <fullName evidence="6">AcrR family transcriptional regulator</fullName>
    </submittedName>
</protein>
<reference evidence="6 7" key="1">
    <citation type="submission" date="2020-07" db="EMBL/GenBank/DDBJ databases">
        <title>Sequencing the genomes of 1000 actinobacteria strains.</title>
        <authorList>
            <person name="Klenk H.-P."/>
        </authorList>
    </citation>
    <scope>NUCLEOTIDE SEQUENCE [LARGE SCALE GENOMIC DNA]</scope>
    <source>
        <strain evidence="6 7">DSM 22083</strain>
    </source>
</reference>
<dbReference type="InterPro" id="IPR009057">
    <property type="entry name" value="Homeodomain-like_sf"/>
</dbReference>
<dbReference type="Gene3D" id="1.10.357.10">
    <property type="entry name" value="Tetracycline Repressor, domain 2"/>
    <property type="match status" value="1"/>
</dbReference>
<dbReference type="Pfam" id="PF00440">
    <property type="entry name" value="TetR_N"/>
    <property type="match status" value="1"/>
</dbReference>
<feature type="domain" description="HTH tetR-type" evidence="5">
    <location>
        <begin position="2"/>
        <end position="62"/>
    </location>
</feature>
<keyword evidence="3" id="KW-0804">Transcription</keyword>
<evidence type="ECO:0000259" key="5">
    <source>
        <dbReference type="PROSITE" id="PS50977"/>
    </source>
</evidence>
<evidence type="ECO:0000256" key="1">
    <source>
        <dbReference type="ARBA" id="ARBA00023015"/>
    </source>
</evidence>
<name>A0A7Y9IB36_9ACTN</name>
<dbReference type="GO" id="GO:0003700">
    <property type="term" value="F:DNA-binding transcription factor activity"/>
    <property type="evidence" value="ECO:0007669"/>
    <property type="project" value="TreeGrafter"/>
</dbReference>
<organism evidence="6 7">
    <name type="scientific">Microlunatus parietis</name>
    <dbReference type="NCBI Taxonomy" id="682979"/>
    <lineage>
        <taxon>Bacteria</taxon>
        <taxon>Bacillati</taxon>
        <taxon>Actinomycetota</taxon>
        <taxon>Actinomycetes</taxon>
        <taxon>Propionibacteriales</taxon>
        <taxon>Propionibacteriaceae</taxon>
        <taxon>Microlunatus</taxon>
    </lineage>
</organism>
<dbReference type="PANTHER" id="PTHR30055:SF151">
    <property type="entry name" value="TRANSCRIPTIONAL REGULATORY PROTEIN"/>
    <property type="match status" value="1"/>
</dbReference>
<dbReference type="Pfam" id="PF02909">
    <property type="entry name" value="TetR_C_1"/>
    <property type="match status" value="1"/>
</dbReference>
<dbReference type="SUPFAM" id="SSF48498">
    <property type="entry name" value="Tetracyclin repressor-like, C-terminal domain"/>
    <property type="match status" value="1"/>
</dbReference>
<evidence type="ECO:0000313" key="7">
    <source>
        <dbReference type="Proteomes" id="UP000569914"/>
    </source>
</evidence>
<dbReference type="EMBL" id="JACCBU010000001">
    <property type="protein sequence ID" value="NYE73420.1"/>
    <property type="molecule type" value="Genomic_DNA"/>
</dbReference>
<keyword evidence="2 4" id="KW-0238">DNA-binding</keyword>
<comment type="caution">
    <text evidence="6">The sequence shown here is derived from an EMBL/GenBank/DDBJ whole genome shotgun (WGS) entry which is preliminary data.</text>
</comment>
<sequence length="198" mass="21461">MGSRFSEIVRAGLAVAGRDGLSAVSMRAVAAEVGFTTMALYRHLPSKEALLDGMVGALLGELDLPDPADPWPARLRHVALELLALGRRYPTVMPLLLTRPYVAPEAVRVVRVMYGILDDAGVSTAELYRVERLISTHLLGYCVSVANKAFWVTEPDTLEVDTVPVAPPDAAVAGDRWRAELERNLGSLGRLIMAERAT</sequence>
<dbReference type="GO" id="GO:0000976">
    <property type="term" value="F:transcription cis-regulatory region binding"/>
    <property type="evidence" value="ECO:0007669"/>
    <property type="project" value="TreeGrafter"/>
</dbReference>
<dbReference type="RefSeq" id="WP_179754894.1">
    <property type="nucleotide sequence ID" value="NZ_JACCBU010000001.1"/>
</dbReference>
<dbReference type="PROSITE" id="PS50977">
    <property type="entry name" value="HTH_TETR_2"/>
    <property type="match status" value="1"/>
</dbReference>
<dbReference type="InterPro" id="IPR001647">
    <property type="entry name" value="HTH_TetR"/>
</dbReference>
<dbReference type="InterPro" id="IPR004111">
    <property type="entry name" value="Repressor_TetR_C"/>
</dbReference>
<dbReference type="Proteomes" id="UP000569914">
    <property type="component" value="Unassembled WGS sequence"/>
</dbReference>
<dbReference type="SUPFAM" id="SSF46689">
    <property type="entry name" value="Homeodomain-like"/>
    <property type="match status" value="1"/>
</dbReference>
<dbReference type="InterPro" id="IPR050109">
    <property type="entry name" value="HTH-type_TetR-like_transc_reg"/>
</dbReference>
<dbReference type="GO" id="GO:0045892">
    <property type="term" value="P:negative regulation of DNA-templated transcription"/>
    <property type="evidence" value="ECO:0007669"/>
    <property type="project" value="InterPro"/>
</dbReference>